<dbReference type="Proteomes" id="UP000325811">
    <property type="component" value="Chromosome I"/>
</dbReference>
<name>A0A5Q4Z293_9BURK</name>
<dbReference type="SUPFAM" id="SSF109709">
    <property type="entry name" value="KorB DNA-binding domain-like"/>
    <property type="match status" value="1"/>
</dbReference>
<dbReference type="PANTHER" id="PTHR33375:SF1">
    <property type="entry name" value="CHROMOSOME-PARTITIONING PROTEIN PARB-RELATED"/>
    <property type="match status" value="1"/>
</dbReference>
<sequence length="306" mass="34630">MDDKFKGFLATLPRAEKITLIPATQLRVLNPRTRNSLFFAQLVENIATIGLKRPITVAYGGRAESGEEWHEVLCGQGRLEALKALGETVIPCCVVEADQVERYLITLTENIARRRHTTEELLSGIQILKARGYTAEQISTKTNLDSGYINGILNLLENGEQRLVRAVEKRMVPMWLALDIARSSTGEMQDAMVAAYENGTLKGEELMRVRKLLSKREAVGKAFHSKKPAPREKPTPQKLLRTYQTEVRRQKFVIQNATLQEQRLLLITSAFRRFLSDEHFRTLLRAEGIKDIPEAVASRIPQELLP</sequence>
<dbReference type="InterPro" id="IPR003115">
    <property type="entry name" value="ParB_N"/>
</dbReference>
<evidence type="ECO:0000313" key="2">
    <source>
        <dbReference type="EMBL" id="VVD29250.1"/>
    </source>
</evidence>
<dbReference type="InterPro" id="IPR036086">
    <property type="entry name" value="ParB/Sulfiredoxin_sf"/>
</dbReference>
<dbReference type="InterPro" id="IPR050336">
    <property type="entry name" value="Chromosome_partition/occlusion"/>
</dbReference>
<evidence type="ECO:0000313" key="3">
    <source>
        <dbReference type="Proteomes" id="UP000325811"/>
    </source>
</evidence>
<protein>
    <submittedName>
        <fullName evidence="2">Chromosome partitioning protein ParB</fullName>
    </submittedName>
</protein>
<keyword evidence="3" id="KW-1185">Reference proteome</keyword>
<gene>
    <name evidence="2" type="ORF">PDMSB3_2794</name>
</gene>
<dbReference type="GO" id="GO:0005694">
    <property type="term" value="C:chromosome"/>
    <property type="evidence" value="ECO:0007669"/>
    <property type="project" value="TreeGrafter"/>
</dbReference>
<dbReference type="EMBL" id="LR699553">
    <property type="protein sequence ID" value="VVD29250.1"/>
    <property type="molecule type" value="Genomic_DNA"/>
</dbReference>
<dbReference type="Pfam" id="PF07506">
    <property type="entry name" value="RepB"/>
    <property type="match status" value="1"/>
</dbReference>
<accession>A0A5Q4Z293</accession>
<dbReference type="Gene3D" id="3.90.1530.30">
    <property type="match status" value="1"/>
</dbReference>
<dbReference type="Pfam" id="PF02195">
    <property type="entry name" value="ParB_N"/>
    <property type="match status" value="1"/>
</dbReference>
<dbReference type="KEGG" id="pdio:PDMSB3_2794"/>
<dbReference type="InterPro" id="IPR011111">
    <property type="entry name" value="Plasmid_RepB"/>
</dbReference>
<evidence type="ECO:0000259" key="1">
    <source>
        <dbReference type="SMART" id="SM00470"/>
    </source>
</evidence>
<dbReference type="SUPFAM" id="SSF110849">
    <property type="entry name" value="ParB/Sulfiredoxin"/>
    <property type="match status" value="1"/>
</dbReference>
<feature type="domain" description="ParB-like N-terminal" evidence="1">
    <location>
        <begin position="19"/>
        <end position="111"/>
    </location>
</feature>
<dbReference type="GO" id="GO:0007059">
    <property type="term" value="P:chromosome segregation"/>
    <property type="evidence" value="ECO:0007669"/>
    <property type="project" value="TreeGrafter"/>
</dbReference>
<dbReference type="Gene3D" id="1.10.10.2830">
    <property type="match status" value="1"/>
</dbReference>
<dbReference type="AlphaFoldDB" id="A0A5Q4Z293"/>
<proteinExistence type="predicted"/>
<dbReference type="RefSeq" id="WP_165186536.1">
    <property type="nucleotide sequence ID" value="NZ_LR699553.1"/>
</dbReference>
<organism evidence="2 3">
    <name type="scientific">Paraburkholderia dioscoreae</name>
    <dbReference type="NCBI Taxonomy" id="2604047"/>
    <lineage>
        <taxon>Bacteria</taxon>
        <taxon>Pseudomonadati</taxon>
        <taxon>Pseudomonadota</taxon>
        <taxon>Betaproteobacteria</taxon>
        <taxon>Burkholderiales</taxon>
        <taxon>Burkholderiaceae</taxon>
        <taxon>Paraburkholderia</taxon>
    </lineage>
</organism>
<reference evidence="2 3" key="1">
    <citation type="submission" date="2019-08" db="EMBL/GenBank/DDBJ databases">
        <authorList>
            <person name="Herpell B J."/>
        </authorList>
    </citation>
    <scope>NUCLEOTIDE SEQUENCE [LARGE SCALE GENOMIC DNA]</scope>
    <source>
        <strain evidence="3">Msb3</strain>
    </source>
</reference>
<dbReference type="SMART" id="SM00470">
    <property type="entry name" value="ParB"/>
    <property type="match status" value="1"/>
</dbReference>
<dbReference type="PANTHER" id="PTHR33375">
    <property type="entry name" value="CHROMOSOME-PARTITIONING PROTEIN PARB-RELATED"/>
    <property type="match status" value="1"/>
</dbReference>